<dbReference type="RefSeq" id="XP_018136603.1">
    <property type="nucleotide sequence ID" value="XM_018289710.1"/>
</dbReference>
<dbReference type="PANTHER" id="PTHR42101">
    <property type="entry name" value="CHROMOSOME 16, WHOLE GENOME SHOTGUN SEQUENCE"/>
    <property type="match status" value="1"/>
</dbReference>
<evidence type="ECO:0000256" key="1">
    <source>
        <dbReference type="SAM" id="Phobius"/>
    </source>
</evidence>
<feature type="transmembrane region" description="Helical" evidence="1">
    <location>
        <begin position="196"/>
        <end position="215"/>
    </location>
</feature>
<evidence type="ECO:0000313" key="2">
    <source>
        <dbReference type="EMBL" id="OAQ58443.1"/>
    </source>
</evidence>
<dbReference type="AlphaFoldDB" id="A0A179F020"/>
<dbReference type="EMBL" id="LSBJ02000016">
    <property type="protein sequence ID" value="OAQ58443.1"/>
    <property type="molecule type" value="Genomic_DNA"/>
</dbReference>
<dbReference type="GeneID" id="28853704"/>
<name>A0A179F020_METCM</name>
<comment type="caution">
    <text evidence="2">The sequence shown here is derived from an EMBL/GenBank/DDBJ whole genome shotgun (WGS) entry which is preliminary data.</text>
</comment>
<dbReference type="Proteomes" id="UP000078397">
    <property type="component" value="Unassembled WGS sequence"/>
</dbReference>
<accession>A0A179F020</accession>
<keyword evidence="3" id="KW-1185">Reference proteome</keyword>
<protein>
    <submittedName>
        <fullName evidence="2">Low temperature requirement A</fullName>
    </submittedName>
</protein>
<proteinExistence type="predicted"/>
<feature type="transmembrane region" description="Helical" evidence="1">
    <location>
        <begin position="571"/>
        <end position="595"/>
    </location>
</feature>
<organism evidence="2 3">
    <name type="scientific">Pochonia chlamydosporia 170</name>
    <dbReference type="NCBI Taxonomy" id="1380566"/>
    <lineage>
        <taxon>Eukaryota</taxon>
        <taxon>Fungi</taxon>
        <taxon>Dikarya</taxon>
        <taxon>Ascomycota</taxon>
        <taxon>Pezizomycotina</taxon>
        <taxon>Sordariomycetes</taxon>
        <taxon>Hypocreomycetidae</taxon>
        <taxon>Hypocreales</taxon>
        <taxon>Clavicipitaceae</taxon>
        <taxon>Pochonia</taxon>
    </lineage>
</organism>
<feature type="transmembrane region" description="Helical" evidence="1">
    <location>
        <begin position="333"/>
        <end position="354"/>
    </location>
</feature>
<dbReference type="KEGG" id="pchm:VFPPC_11572"/>
<gene>
    <name evidence="2" type="ORF">VFPPC_11572</name>
</gene>
<keyword evidence="1" id="KW-1133">Transmembrane helix</keyword>
<keyword evidence="1" id="KW-0472">Membrane</keyword>
<feature type="transmembrane region" description="Helical" evidence="1">
    <location>
        <begin position="163"/>
        <end position="184"/>
    </location>
</feature>
<reference evidence="2 3" key="1">
    <citation type="journal article" date="2016" name="PLoS Pathog.">
        <title>Biosynthesis of antibiotic leucinostatins in bio-control fungus Purpureocillium lilacinum and their inhibition on phytophthora revealed by genome mining.</title>
        <authorList>
            <person name="Wang G."/>
            <person name="Liu Z."/>
            <person name="Lin R."/>
            <person name="Li E."/>
            <person name="Mao Z."/>
            <person name="Ling J."/>
            <person name="Yang Y."/>
            <person name="Yin W.B."/>
            <person name="Xie B."/>
        </authorList>
    </citation>
    <scope>NUCLEOTIDE SEQUENCE [LARGE SCALE GENOMIC DNA]</scope>
    <source>
        <strain evidence="2">170</strain>
    </source>
</reference>
<feature type="transmembrane region" description="Helical" evidence="1">
    <location>
        <begin position="289"/>
        <end position="313"/>
    </location>
</feature>
<feature type="transmembrane region" description="Helical" evidence="1">
    <location>
        <begin position="506"/>
        <end position="526"/>
    </location>
</feature>
<feature type="transmembrane region" description="Helical" evidence="1">
    <location>
        <begin position="227"/>
        <end position="249"/>
    </location>
</feature>
<dbReference type="OrthoDB" id="3177213at2759"/>
<evidence type="ECO:0000313" key="3">
    <source>
        <dbReference type="Proteomes" id="UP000078397"/>
    </source>
</evidence>
<keyword evidence="1" id="KW-0812">Transmembrane</keyword>
<sequence>MLDDAHDIRHQHKKLRIFSSPLVHRADKRGDGVSRARTWETNLDGSIESDDEQHGHEEELPRFERYEEPTLLEIFYDLFFAANYNVFSDTQQVTGRSKFKASVGYFCLLWLTWFQVAMFDVRYVTDSIFSRITRAIQLGVLVGFVVVAPKFHPNNQDPGTMRAMSLILCVSRACLAIEYASTLWHVRRYKKARMPLYMQIAIHAAASAVYLGVTFRFTDGKQSRVYLTWYFIAGAEAIASVLISNVSSVASLTDTHMMKRMALLTVMILGEGIQQLAKEVVTIVKNPDVWDSLTVSLVTAAATTIYLVFLVYFDWLRSSFHLPRIRQQLWTCLHLPFHLSLVLFMQAFTQYLLWSKIVSQINRIGDISDPTDDARNPTSIDVRNSLNASVHKFFNDYPPKISSTMETVNEALNNITRIPDKIWPMIANPSPVTDDKLSAELDAAWDTLGSVVYALYLSMANALYGAFGINLDDDVSKKDPAAAKNIKDGGYQLLVQDKTWRRYKLVFAYGYITAGSTILLMIMLTIIARTTPFKVWPIVRLIIIFLLAIGTGLVATLWYNAGRLDTFLSSAWVMPIITLVWVVIAILTHINGQGIKRNKERFRRRQTGKMSHHERGVALTSRLRWRKKQRGGDDRNSQTYL</sequence>
<dbReference type="STRING" id="1380566.A0A179F020"/>
<dbReference type="PANTHER" id="PTHR42101:SF1">
    <property type="entry name" value="LOW TEMPERATURE REQUIREMENT A"/>
    <property type="match status" value="1"/>
</dbReference>
<feature type="transmembrane region" description="Helical" evidence="1">
    <location>
        <begin position="538"/>
        <end position="559"/>
    </location>
</feature>
<feature type="transmembrane region" description="Helical" evidence="1">
    <location>
        <begin position="103"/>
        <end position="123"/>
    </location>
</feature>